<evidence type="ECO:0000256" key="3">
    <source>
        <dbReference type="ARBA" id="ARBA00022490"/>
    </source>
</evidence>
<feature type="binding site" evidence="9">
    <location>
        <position position="198"/>
    </location>
    <ligand>
        <name>Zn(2+)</name>
        <dbReference type="ChEBI" id="CHEBI:29105"/>
        <label>3</label>
    </ligand>
</feature>
<dbReference type="PANTHER" id="PTHR43330:SF7">
    <property type="entry name" value="METHIONINE AMINOPEPTIDASE 1"/>
    <property type="match status" value="1"/>
</dbReference>
<dbReference type="GO" id="GO:0005829">
    <property type="term" value="C:cytosol"/>
    <property type="evidence" value="ECO:0007669"/>
    <property type="project" value="TreeGrafter"/>
</dbReference>
<feature type="binding site" evidence="9">
    <location>
        <position position="305"/>
    </location>
    <ligand>
        <name>Zn(2+)</name>
        <dbReference type="ChEBI" id="CHEBI:29105"/>
        <label>4</label>
        <note>catalytic</note>
    </ligand>
</feature>
<dbReference type="PRINTS" id="PR00599">
    <property type="entry name" value="MAPEPTIDASE"/>
</dbReference>
<dbReference type="OMA" id="CAMGREV"/>
<evidence type="ECO:0000256" key="9">
    <source>
        <dbReference type="HAMAP-Rule" id="MF_03174"/>
    </source>
</evidence>
<accession>A0A0G4J599</accession>
<protein>
    <recommendedName>
        <fullName evidence="11">Methionine aminopeptidase</fullName>
        <ecNumber evidence="11">3.4.11.18</ecNumber>
    </recommendedName>
</protein>
<keyword evidence="2 9" id="KW-0031">Aminopeptidase</keyword>
<feature type="binding site" evidence="9">
    <location>
        <position position="336"/>
    </location>
    <ligand>
        <name>Zn(2+)</name>
        <dbReference type="ChEBI" id="CHEBI:29105"/>
        <label>4</label>
        <note>catalytic</note>
    </ligand>
</feature>
<dbReference type="InterPro" id="IPR036005">
    <property type="entry name" value="Creatinase/aminopeptidase-like"/>
</dbReference>
<dbReference type="EC" id="3.4.11.18" evidence="11"/>
<feature type="binding site" evidence="9">
    <location>
        <position position="279"/>
    </location>
    <ligand>
        <name>a protein</name>
        <dbReference type="ChEBI" id="CHEBI:16541"/>
    </ligand>
    <ligandPart>
        <name>N-terminal L-methionine residue</name>
        <dbReference type="ChEBI" id="CHEBI:64731"/>
    </ligandPart>
</feature>
<evidence type="ECO:0000313" key="13">
    <source>
        <dbReference type="EMBL" id="CEP02569.1"/>
    </source>
</evidence>
<evidence type="ECO:0000259" key="12">
    <source>
        <dbReference type="PROSITE" id="PS52013"/>
    </source>
</evidence>
<dbReference type="PROSITE" id="PS52013">
    <property type="entry name" value="ZF_C6H2"/>
    <property type="match status" value="1"/>
</dbReference>
<evidence type="ECO:0000256" key="11">
    <source>
        <dbReference type="RuleBase" id="RU003653"/>
    </source>
</evidence>
<evidence type="ECO:0000256" key="5">
    <source>
        <dbReference type="ARBA" id="ARBA00022723"/>
    </source>
</evidence>
<gene>
    <name evidence="13" type="ORF">PBRA_009153</name>
</gene>
<evidence type="ECO:0000313" key="14">
    <source>
        <dbReference type="Proteomes" id="UP000039324"/>
    </source>
</evidence>
<feature type="binding site" evidence="9">
    <location>
        <position position="209"/>
    </location>
    <ligand>
        <name>Zn(2+)</name>
        <dbReference type="ChEBI" id="CHEBI:29105"/>
        <label>3</label>
    </ligand>
</feature>
<feature type="binding site" evidence="9">
    <location>
        <position position="209"/>
    </location>
    <ligand>
        <name>Zn(2+)</name>
        <dbReference type="ChEBI" id="CHEBI:29105"/>
        <label>4</label>
        <note>catalytic</note>
    </ligand>
</feature>
<dbReference type="PANTHER" id="PTHR43330">
    <property type="entry name" value="METHIONINE AMINOPEPTIDASE"/>
    <property type="match status" value="1"/>
</dbReference>
<proteinExistence type="inferred from homology"/>
<evidence type="ECO:0000256" key="6">
    <source>
        <dbReference type="ARBA" id="ARBA00022771"/>
    </source>
</evidence>
<dbReference type="OrthoDB" id="3209743at2759"/>
<dbReference type="InterPro" id="IPR000994">
    <property type="entry name" value="Pept_M24"/>
</dbReference>
<name>A0A0G4J599_PLABS</name>
<keyword evidence="7 9" id="KW-0378">Hydrolase</keyword>
<dbReference type="Pfam" id="PF15801">
    <property type="entry name" value="zf-C6H2"/>
    <property type="match status" value="1"/>
</dbReference>
<dbReference type="GO" id="GO:0004239">
    <property type="term" value="F:initiator methionyl aminopeptidase activity"/>
    <property type="evidence" value="ECO:0007669"/>
    <property type="project" value="UniProtKB-UniRule"/>
</dbReference>
<dbReference type="Gene3D" id="3.90.230.10">
    <property type="entry name" value="Creatinase/methionine aminopeptidase superfamily"/>
    <property type="match status" value="2"/>
</dbReference>
<comment type="similarity">
    <text evidence="9 10">Belongs to the peptidase M24A family. Methionine aminopeptidase type 1 subfamily.</text>
</comment>
<dbReference type="GO" id="GO:0008270">
    <property type="term" value="F:zinc ion binding"/>
    <property type="evidence" value="ECO:0007669"/>
    <property type="project" value="UniProtKB-KW"/>
</dbReference>
<feature type="binding site" evidence="9">
    <location>
        <position position="272"/>
    </location>
    <ligand>
        <name>Zn(2+)</name>
        <dbReference type="ChEBI" id="CHEBI:29105"/>
        <label>4</label>
        <note>catalytic</note>
    </ligand>
</feature>
<keyword evidence="4 9" id="KW-0645">Protease</keyword>
<feature type="binding site" evidence="9">
    <location>
        <position position="181"/>
    </location>
    <ligand>
        <name>a protein</name>
        <dbReference type="ChEBI" id="CHEBI:16541"/>
    </ligand>
    <ligandPart>
        <name>N-terminal L-methionine residue</name>
        <dbReference type="ChEBI" id="CHEBI:64731"/>
    </ligandPart>
</feature>
<dbReference type="Proteomes" id="UP000039324">
    <property type="component" value="Unassembled WGS sequence"/>
</dbReference>
<reference evidence="13 14" key="1">
    <citation type="submission" date="2015-02" db="EMBL/GenBank/DDBJ databases">
        <authorList>
            <person name="Chooi Y.-H."/>
        </authorList>
    </citation>
    <scope>NUCLEOTIDE SEQUENCE [LARGE SCALE GENOMIC DNA]</scope>
    <source>
        <strain evidence="13">E3</strain>
    </source>
</reference>
<dbReference type="CDD" id="cd01086">
    <property type="entry name" value="MetAP1"/>
    <property type="match status" value="1"/>
</dbReference>
<dbReference type="STRING" id="37360.A0A0G4J599"/>
<feature type="binding site" evidence="9">
    <location>
        <position position="336"/>
    </location>
    <ligand>
        <name>Zn(2+)</name>
        <dbReference type="ChEBI" id="CHEBI:29105"/>
        <label>3</label>
    </ligand>
</feature>
<organism evidence="13 14">
    <name type="scientific">Plasmodiophora brassicae</name>
    <name type="common">Clubroot disease agent</name>
    <dbReference type="NCBI Taxonomy" id="37360"/>
    <lineage>
        <taxon>Eukaryota</taxon>
        <taxon>Sar</taxon>
        <taxon>Rhizaria</taxon>
        <taxon>Endomyxa</taxon>
        <taxon>Phytomyxea</taxon>
        <taxon>Plasmodiophorida</taxon>
        <taxon>Plasmodiophoridae</taxon>
        <taxon>Plasmodiophora</taxon>
    </lineage>
</organism>
<evidence type="ECO:0000256" key="7">
    <source>
        <dbReference type="ARBA" id="ARBA00022801"/>
    </source>
</evidence>
<evidence type="ECO:0000256" key="4">
    <source>
        <dbReference type="ARBA" id="ARBA00022670"/>
    </source>
</evidence>
<keyword evidence="3 9" id="KW-0963">Cytoplasm</keyword>
<dbReference type="PROSITE" id="PS00680">
    <property type="entry name" value="MAP_1"/>
    <property type="match status" value="2"/>
</dbReference>
<comment type="cofactor">
    <cofactor evidence="9">
        <name>Zn(2+)</name>
        <dbReference type="ChEBI" id="CHEBI:29105"/>
    </cofactor>
    <cofactor evidence="9">
        <name>Co(2+)</name>
        <dbReference type="ChEBI" id="CHEBI:48828"/>
    </cofactor>
    <cofactor evidence="9">
        <name>Mn(2+)</name>
        <dbReference type="ChEBI" id="CHEBI:29035"/>
    </cofactor>
    <cofactor evidence="9">
        <name>Fe(2+)</name>
        <dbReference type="ChEBI" id="CHEBI:29033"/>
    </cofactor>
    <text evidence="9">Binds 2 divalent metal cations per subunit. Has a high-affinity and a low affinity metal-binding site. The true nature of the physiological cofactor is under debate. The enzyme is active with zinc, cobalt, manganese or divalent iron ions. Has high activity with zinc; zinc cofactor is transferred into the active site region by the ZNG1 zinc chaperone.</text>
</comment>
<comment type="subunit">
    <text evidence="9">Associates with the 60S ribosomal subunit of the 80S translational complex.</text>
</comment>
<dbReference type="EMBL" id="CDSF01000132">
    <property type="protein sequence ID" value="CEP02569.1"/>
    <property type="molecule type" value="Genomic_DNA"/>
</dbReference>
<evidence type="ECO:0000256" key="10">
    <source>
        <dbReference type="PROSITE-ProRule" id="PRU01357"/>
    </source>
</evidence>
<dbReference type="HAMAP" id="MF_01974">
    <property type="entry name" value="MetAP_1"/>
    <property type="match status" value="1"/>
</dbReference>
<comment type="cofactor">
    <cofactor evidence="11">
        <name>Co(2+)</name>
        <dbReference type="ChEBI" id="CHEBI:48828"/>
    </cofactor>
    <cofactor evidence="11">
        <name>Zn(2+)</name>
        <dbReference type="ChEBI" id="CHEBI:29105"/>
    </cofactor>
    <cofactor evidence="11">
        <name>Mn(2+)</name>
        <dbReference type="ChEBI" id="CHEBI:29035"/>
    </cofactor>
    <cofactor evidence="11">
        <name>Fe(2+)</name>
        <dbReference type="ChEBI" id="CHEBI:29033"/>
    </cofactor>
    <text evidence="11">Binds 2 divalent metal cations per subunit. Has a high-affinity and a low affinity metal-binding site. The true nature of the physiological cofactor is under debate. The enzyme is active with cobalt, zinc, manganese or divalent iron ions.</text>
</comment>
<dbReference type="FunFam" id="3.90.230.10:FF:000010">
    <property type="entry name" value="Methionine aminopeptidase"/>
    <property type="match status" value="1"/>
</dbReference>
<evidence type="ECO:0000256" key="2">
    <source>
        <dbReference type="ARBA" id="ARBA00022438"/>
    </source>
</evidence>
<dbReference type="Pfam" id="PF00557">
    <property type="entry name" value="Peptidase_M24"/>
    <property type="match status" value="2"/>
</dbReference>
<keyword evidence="8" id="KW-0862">Zinc</keyword>
<dbReference type="AlphaFoldDB" id="A0A0G4J599"/>
<dbReference type="NCBIfam" id="TIGR00500">
    <property type="entry name" value="met_pdase_I"/>
    <property type="match status" value="1"/>
</dbReference>
<comment type="subcellular location">
    <subcellularLocation>
        <location evidence="1 9">Cytoplasm</location>
    </subcellularLocation>
</comment>
<sequence>MTAVCGARGCSKPSTSQCPKCIELQLPAVYFCSQTCFATIWSEHKLVHREAVEVRKARVYQPPEFNYTGPLRPHYVTPMRTVPDRITRPDYAETGVPRTELQKRGDTKIEIKTPEQVEGMRKLAREVLDIAARAVRVGVTTEEIDKIVHAACIERDSYPSPLNYHGFPKSCCTSVNEVICHGIPDARPLQDGDIVNIDITLYHNGFHGDLNETYFVGNVDEESKRLVRASYDSMMAAIAHVKPGVLFREFGGIISKTVRPSGFSVVRSYCGHGIGTLFHSAPNVPHYAKNKAVGTVRPWQTFTIEPMINVGDWRDVTWPDDWTSTTQDGKRSAQFEHTILVTEDGYEVLTARTDSSPPLFLDGPGVLFREFGGIISKTVRPSGFSVVRSYCGHGIGTLFHSAPNVPHYAKNKAVGTVRPWQTFTIEPMINVGDWRDVTWPDDWTSTTQDGKRSAQFEHTILVTEDGYEVLTARTDSSPPLFLDGVDTTAKGATT</sequence>
<dbReference type="SUPFAM" id="SSF55920">
    <property type="entry name" value="Creatinase/aminopeptidase"/>
    <property type="match status" value="2"/>
</dbReference>
<dbReference type="InterPro" id="IPR002467">
    <property type="entry name" value="Pept_M24A_MAP1"/>
</dbReference>
<keyword evidence="14" id="KW-1185">Reference proteome</keyword>
<dbReference type="InterPro" id="IPR001714">
    <property type="entry name" value="Pept_M24_MAP"/>
</dbReference>
<comment type="catalytic activity">
    <reaction evidence="9 11">
        <text>Release of N-terminal amino acids, preferentially methionine, from peptides and arylamides.</text>
        <dbReference type="EC" id="3.4.11.18"/>
    </reaction>
</comment>
<evidence type="ECO:0000256" key="8">
    <source>
        <dbReference type="ARBA" id="ARBA00022833"/>
    </source>
</evidence>
<comment type="function">
    <text evidence="9 11">Cotranslationally removes the N-terminal methionine from nascent proteins. The N-terminal methionine is often cleaved when the second residue in the primary sequence is small and uncharged (Met-Ala-, Cys, Gly, Pro, Ser, Thr, or Val).</text>
</comment>
<evidence type="ECO:0000256" key="1">
    <source>
        <dbReference type="ARBA" id="ARBA00004496"/>
    </source>
</evidence>
<dbReference type="GO" id="GO:0070006">
    <property type="term" value="F:metalloaminopeptidase activity"/>
    <property type="evidence" value="ECO:0007669"/>
    <property type="project" value="UniProtKB-UniRule"/>
</dbReference>
<dbReference type="InterPro" id="IPR031615">
    <property type="entry name" value="Zfn-C6H2"/>
</dbReference>
<keyword evidence="6 10" id="KW-0863">Zinc-finger</keyword>
<feature type="domain" description="C6H2-type" evidence="12">
    <location>
        <begin position="2"/>
        <end position="55"/>
    </location>
</feature>
<dbReference type="GO" id="GO:0006508">
    <property type="term" value="P:proteolysis"/>
    <property type="evidence" value="ECO:0007669"/>
    <property type="project" value="UniProtKB-KW"/>
</dbReference>
<keyword evidence="5 9" id="KW-0479">Metal-binding</keyword>